<evidence type="ECO:0000313" key="2">
    <source>
        <dbReference type="EMBL" id="KAH0556278.1"/>
    </source>
</evidence>
<feature type="compositionally biased region" description="Low complexity" evidence="1">
    <location>
        <begin position="250"/>
        <end position="264"/>
    </location>
</feature>
<comment type="caution">
    <text evidence="2">The sequence shown here is derived from an EMBL/GenBank/DDBJ whole genome shotgun (WGS) entry which is preliminary data.</text>
</comment>
<organism evidence="2 3">
    <name type="scientific">Trichoglossum hirsutum</name>
    <dbReference type="NCBI Taxonomy" id="265104"/>
    <lineage>
        <taxon>Eukaryota</taxon>
        <taxon>Fungi</taxon>
        <taxon>Dikarya</taxon>
        <taxon>Ascomycota</taxon>
        <taxon>Pezizomycotina</taxon>
        <taxon>Geoglossomycetes</taxon>
        <taxon>Geoglossales</taxon>
        <taxon>Geoglossaceae</taxon>
        <taxon>Trichoglossum</taxon>
    </lineage>
</organism>
<feature type="compositionally biased region" description="Basic and acidic residues" evidence="1">
    <location>
        <begin position="138"/>
        <end position="151"/>
    </location>
</feature>
<protein>
    <recommendedName>
        <fullName evidence="4">HMG box domain-containing protein</fullName>
    </recommendedName>
</protein>
<feature type="compositionally biased region" description="Polar residues" evidence="1">
    <location>
        <begin position="172"/>
        <end position="192"/>
    </location>
</feature>
<evidence type="ECO:0000313" key="3">
    <source>
        <dbReference type="Proteomes" id="UP000750711"/>
    </source>
</evidence>
<feature type="compositionally biased region" description="Polar residues" evidence="1">
    <location>
        <begin position="290"/>
        <end position="304"/>
    </location>
</feature>
<dbReference type="AlphaFoldDB" id="A0A9P8RLK7"/>
<dbReference type="Proteomes" id="UP000750711">
    <property type="component" value="Unassembled WGS sequence"/>
</dbReference>
<feature type="compositionally biased region" description="Basic and acidic residues" evidence="1">
    <location>
        <begin position="305"/>
        <end position="317"/>
    </location>
</feature>
<name>A0A9P8RLK7_9PEZI</name>
<dbReference type="GO" id="GO:0030154">
    <property type="term" value="P:cell differentiation"/>
    <property type="evidence" value="ECO:0007669"/>
    <property type="project" value="TreeGrafter"/>
</dbReference>
<dbReference type="InterPro" id="IPR050140">
    <property type="entry name" value="SRY-related_HMG-box_TF-like"/>
</dbReference>
<accession>A0A9P8RLK7</accession>
<dbReference type="GO" id="GO:0001228">
    <property type="term" value="F:DNA-binding transcription activator activity, RNA polymerase II-specific"/>
    <property type="evidence" value="ECO:0007669"/>
    <property type="project" value="TreeGrafter"/>
</dbReference>
<keyword evidence="3" id="KW-1185">Reference proteome</keyword>
<feature type="region of interest" description="Disordered" evidence="1">
    <location>
        <begin position="204"/>
        <end position="317"/>
    </location>
</feature>
<evidence type="ECO:0000256" key="1">
    <source>
        <dbReference type="SAM" id="MobiDB-lite"/>
    </source>
</evidence>
<dbReference type="EMBL" id="JAGHQM010001157">
    <property type="protein sequence ID" value="KAH0556278.1"/>
    <property type="molecule type" value="Genomic_DNA"/>
</dbReference>
<feature type="region of interest" description="Disordered" evidence="1">
    <location>
        <begin position="138"/>
        <end position="192"/>
    </location>
</feature>
<proteinExistence type="predicted"/>
<reference evidence="2" key="1">
    <citation type="submission" date="2021-03" db="EMBL/GenBank/DDBJ databases">
        <title>Comparative genomics and phylogenomic investigation of the class Geoglossomycetes provide insights into ecological specialization and systematics.</title>
        <authorList>
            <person name="Melie T."/>
            <person name="Pirro S."/>
            <person name="Miller A.N."/>
            <person name="Quandt A."/>
        </authorList>
    </citation>
    <scope>NUCLEOTIDE SEQUENCE</scope>
    <source>
        <strain evidence="2">CAQ_001_2017</strain>
    </source>
</reference>
<feature type="compositionally biased region" description="Low complexity" evidence="1">
    <location>
        <begin position="276"/>
        <end position="289"/>
    </location>
</feature>
<dbReference type="InterPro" id="IPR036910">
    <property type="entry name" value="HMG_box_dom_sf"/>
</dbReference>
<dbReference type="PANTHER" id="PTHR10270:SF161">
    <property type="entry name" value="SEX-DETERMINING REGION Y PROTEIN"/>
    <property type="match status" value="1"/>
</dbReference>
<dbReference type="GO" id="GO:0005634">
    <property type="term" value="C:nucleus"/>
    <property type="evidence" value="ECO:0007669"/>
    <property type="project" value="TreeGrafter"/>
</dbReference>
<dbReference type="GO" id="GO:0000978">
    <property type="term" value="F:RNA polymerase II cis-regulatory region sequence-specific DNA binding"/>
    <property type="evidence" value="ECO:0007669"/>
    <property type="project" value="TreeGrafter"/>
</dbReference>
<evidence type="ECO:0008006" key="4">
    <source>
        <dbReference type="Google" id="ProtNLM"/>
    </source>
</evidence>
<feature type="compositionally biased region" description="Basic residues" evidence="1">
    <location>
        <begin position="152"/>
        <end position="165"/>
    </location>
</feature>
<feature type="compositionally biased region" description="Polar residues" evidence="1">
    <location>
        <begin position="206"/>
        <end position="215"/>
    </location>
</feature>
<gene>
    <name evidence="2" type="ORF">GP486_005798</name>
</gene>
<dbReference type="PANTHER" id="PTHR10270">
    <property type="entry name" value="SOX TRANSCRIPTION FACTOR"/>
    <property type="match status" value="1"/>
</dbReference>
<dbReference type="GO" id="GO:0000122">
    <property type="term" value="P:negative regulation of transcription by RNA polymerase II"/>
    <property type="evidence" value="ECO:0007669"/>
    <property type="project" value="TreeGrafter"/>
</dbReference>
<sequence length="415" mass="44761">MSLPTPQALLEHVWQRALDQCSSGSGVIVLPVTIMDSLGQQGVLAVMQRFSAFTGHPATLTLDQALGIIQITRGTTVRNSQIPVSQPSVAMPLPNPTPDNMEKAASRNASVNPIILGKQWRNEPAEVRAHFKTLSDELKRKHHLDHPDYQFRPRKPSEKRRRVSRRAASGHASLSESVPTHQPTSFAITTGGTAQPKIVQGIGASLTPSSSQTSLKVKKNPDHAVDEPMNNPKVPVNYRGKLAYPSPTISEASANARESANNSSPPVGEMPDGAKENASNSSPPAENSARGNSQGSGAAGNTSDGAEKGEHDGNRDKGAARFKENAFGGLELTLPFPGDERTLAQLLDNWNEEHPAYPCPEFFAGAFPISIAHSTATFGALDEDVSLLNWDEIEHQAYDDLLDDEQEHPRSPNHQ</sequence>
<dbReference type="Gene3D" id="1.10.30.10">
    <property type="entry name" value="High mobility group box domain"/>
    <property type="match status" value="1"/>
</dbReference>
<dbReference type="SUPFAM" id="SSF47095">
    <property type="entry name" value="HMG-box"/>
    <property type="match status" value="1"/>
</dbReference>